<accession>A0ABQ8DWS6</accession>
<evidence type="ECO:0000313" key="2">
    <source>
        <dbReference type="Proteomes" id="UP000824890"/>
    </source>
</evidence>
<dbReference type="EMBL" id="JAGKQM010000003">
    <property type="protein sequence ID" value="KAH0932905.1"/>
    <property type="molecule type" value="Genomic_DNA"/>
</dbReference>
<comment type="caution">
    <text evidence="1">The sequence shown here is derived from an EMBL/GenBank/DDBJ whole genome shotgun (WGS) entry which is preliminary data.</text>
</comment>
<gene>
    <name evidence="1" type="ORF">HID58_010022</name>
</gene>
<dbReference type="PANTHER" id="PTHR47443:SF3">
    <property type="entry name" value="GCN5-RELATED N-ACETYLTRANSFERASE 4, CHLOROPLASTIC"/>
    <property type="match status" value="1"/>
</dbReference>
<dbReference type="Proteomes" id="UP000824890">
    <property type="component" value="Unassembled WGS sequence"/>
</dbReference>
<keyword evidence="2" id="KW-1185">Reference proteome</keyword>
<proteinExistence type="predicted"/>
<dbReference type="PANTHER" id="PTHR47443">
    <property type="entry name" value="ACYL-COA N-ACYLTRANSFERASES (NAT) SUPERFAMILY PROTEIN"/>
    <property type="match status" value="1"/>
</dbReference>
<evidence type="ECO:0000313" key="1">
    <source>
        <dbReference type="EMBL" id="KAH0932905.1"/>
    </source>
</evidence>
<sequence>MQSTPLGNGDDGAIPISFDQAKPSWLLSPTVSVSQTPSSKSVVSPEIVVREDRVEDWWEVAETHCTSFFPGHSFPLDLVLRVDRLMAMIMGFSVPPGGLSHELGMSSYTEATKLYKDQSYRCIKIPEGANWPQPKTSPDTRFNFMMKLLNSNGTQALEQFL</sequence>
<reference evidence="1 2" key="1">
    <citation type="submission" date="2021-05" db="EMBL/GenBank/DDBJ databases">
        <title>Genome Assembly of Synthetic Allotetraploid Brassica napus Reveals Homoeologous Exchanges between Subgenomes.</title>
        <authorList>
            <person name="Davis J.T."/>
        </authorList>
    </citation>
    <scope>NUCLEOTIDE SEQUENCE [LARGE SCALE GENOMIC DNA]</scope>
    <source>
        <strain evidence="2">cv. Da-Ae</strain>
        <tissue evidence="1">Seedling</tissue>
    </source>
</reference>
<protein>
    <submittedName>
        <fullName evidence="1">Uncharacterized protein</fullName>
    </submittedName>
</protein>
<name>A0ABQ8DWS6_BRANA</name>
<organism evidence="1 2">
    <name type="scientific">Brassica napus</name>
    <name type="common">Rape</name>
    <dbReference type="NCBI Taxonomy" id="3708"/>
    <lineage>
        <taxon>Eukaryota</taxon>
        <taxon>Viridiplantae</taxon>
        <taxon>Streptophyta</taxon>
        <taxon>Embryophyta</taxon>
        <taxon>Tracheophyta</taxon>
        <taxon>Spermatophyta</taxon>
        <taxon>Magnoliopsida</taxon>
        <taxon>eudicotyledons</taxon>
        <taxon>Gunneridae</taxon>
        <taxon>Pentapetalae</taxon>
        <taxon>rosids</taxon>
        <taxon>malvids</taxon>
        <taxon>Brassicales</taxon>
        <taxon>Brassicaceae</taxon>
        <taxon>Brassiceae</taxon>
        <taxon>Brassica</taxon>
    </lineage>
</organism>